<keyword evidence="12 17" id="KW-0472">Membrane</keyword>
<evidence type="ECO:0000259" key="18">
    <source>
        <dbReference type="PROSITE" id="PS50859"/>
    </source>
</evidence>
<dbReference type="GO" id="GO:0000139">
    <property type="term" value="C:Golgi membrane"/>
    <property type="evidence" value="ECO:0007669"/>
    <property type="project" value="UniProtKB-SubCell"/>
</dbReference>
<evidence type="ECO:0000256" key="14">
    <source>
        <dbReference type="ARBA" id="ARBA00024248"/>
    </source>
</evidence>
<keyword evidence="9 17" id="KW-1133">Transmembrane helix</keyword>
<keyword evidence="4" id="KW-0813">Transport</keyword>
<dbReference type="Gene3D" id="3.30.450.50">
    <property type="entry name" value="Longin domain"/>
    <property type="match status" value="1"/>
</dbReference>
<comment type="similarity">
    <text evidence="3">Belongs to the synaptobrevin family.</text>
</comment>
<dbReference type="PROSITE" id="PS50859">
    <property type="entry name" value="LONGIN"/>
    <property type="match status" value="1"/>
</dbReference>
<evidence type="ECO:0000256" key="1">
    <source>
        <dbReference type="ARBA" id="ARBA00004163"/>
    </source>
</evidence>
<evidence type="ECO:0000256" key="15">
    <source>
        <dbReference type="ARBA" id="ARBA00033315"/>
    </source>
</evidence>
<dbReference type="PANTHER" id="PTHR45837">
    <property type="entry name" value="VESICLE-TRAFFICKING PROTEIN SEC22B"/>
    <property type="match status" value="1"/>
</dbReference>
<dbReference type="CDD" id="cd15866">
    <property type="entry name" value="R-SNARE_SEC22"/>
    <property type="match status" value="1"/>
</dbReference>
<evidence type="ECO:0000256" key="13">
    <source>
        <dbReference type="ARBA" id="ARBA00024187"/>
    </source>
</evidence>
<dbReference type="Pfam" id="PF00957">
    <property type="entry name" value="Synaptobrevin"/>
    <property type="match status" value="1"/>
</dbReference>
<dbReference type="InterPro" id="IPR044565">
    <property type="entry name" value="Sec22"/>
</dbReference>
<accession>A0A6T8N309</accession>
<organism evidence="20">
    <name type="scientific">Hemiselmis andersenii</name>
    <name type="common">Cryptophyte alga</name>
    <dbReference type="NCBI Taxonomy" id="464988"/>
    <lineage>
        <taxon>Eukaryota</taxon>
        <taxon>Cryptophyceae</taxon>
        <taxon>Cryptomonadales</taxon>
        <taxon>Hemiselmidaceae</taxon>
        <taxon>Hemiselmis</taxon>
    </lineage>
</organism>
<evidence type="ECO:0000256" key="5">
    <source>
        <dbReference type="ARBA" id="ARBA00022692"/>
    </source>
</evidence>
<dbReference type="PRINTS" id="PR00219">
    <property type="entry name" value="SYNAPTOBREVN"/>
</dbReference>
<dbReference type="CDD" id="cd14824">
    <property type="entry name" value="Longin"/>
    <property type="match status" value="1"/>
</dbReference>
<dbReference type="Gene3D" id="1.20.5.110">
    <property type="match status" value="1"/>
</dbReference>
<protein>
    <recommendedName>
        <fullName evidence="14">Vesicle-trafficking protein SEC22b</fullName>
    </recommendedName>
    <alternativeName>
        <fullName evidence="15">SEC22 vesicle-trafficking protein homolog B</fullName>
    </alternativeName>
</protein>
<dbReference type="InterPro" id="IPR010908">
    <property type="entry name" value="Longin_dom"/>
</dbReference>
<proteinExistence type="inferred from homology"/>
<keyword evidence="10" id="KW-0333">Golgi apparatus</keyword>
<reference evidence="20" key="1">
    <citation type="submission" date="2021-01" db="EMBL/GenBank/DDBJ databases">
        <authorList>
            <person name="Corre E."/>
            <person name="Pelletier E."/>
            <person name="Niang G."/>
            <person name="Scheremetjew M."/>
            <person name="Finn R."/>
            <person name="Kale V."/>
            <person name="Holt S."/>
            <person name="Cochrane G."/>
            <person name="Meng A."/>
            <person name="Brown T."/>
            <person name="Cohen L."/>
        </authorList>
    </citation>
    <scope>NUCLEOTIDE SEQUENCE</scope>
    <source>
        <strain evidence="20">CCMP441</strain>
    </source>
</reference>
<evidence type="ECO:0000256" key="16">
    <source>
        <dbReference type="PROSITE-ProRule" id="PRU00290"/>
    </source>
</evidence>
<evidence type="ECO:0000256" key="7">
    <source>
        <dbReference type="ARBA" id="ARBA00022892"/>
    </source>
</evidence>
<dbReference type="InterPro" id="IPR042855">
    <property type="entry name" value="V_SNARE_CC"/>
</dbReference>
<evidence type="ECO:0000256" key="6">
    <source>
        <dbReference type="ARBA" id="ARBA00022824"/>
    </source>
</evidence>
<dbReference type="GO" id="GO:0006888">
    <property type="term" value="P:endoplasmic reticulum to Golgi vesicle-mediated transport"/>
    <property type="evidence" value="ECO:0007669"/>
    <property type="project" value="InterPro"/>
</dbReference>
<dbReference type="GO" id="GO:0005484">
    <property type="term" value="F:SNAP receptor activity"/>
    <property type="evidence" value="ECO:0007669"/>
    <property type="project" value="InterPro"/>
</dbReference>
<keyword evidence="8" id="KW-0653">Protein transport</keyword>
<evidence type="ECO:0000256" key="11">
    <source>
        <dbReference type="ARBA" id="ARBA00023054"/>
    </source>
</evidence>
<evidence type="ECO:0000256" key="10">
    <source>
        <dbReference type="ARBA" id="ARBA00023034"/>
    </source>
</evidence>
<keyword evidence="5 17" id="KW-0812">Transmembrane</keyword>
<sequence length="227" mass="26269">MKFTLIFRVPASPGQLPMPLAASMDDEKDVNGELEKFKGQAKKIMRQTSMTSPSPCTIEAGAYSFHYVIAEAPGPSTPKICFLTLAEKSYPRRFAFDYLDDLQKEFLQLHGQQIESVERPYKFITFDTFIQKTKKLYMDTRANRNNLKMMSEDLRDIQGIMTKNIQEVLGRGEKLETVTNRSSQLSMETKRFKDKATSLYRDLLLRQWAPIAVVVVVILLLLWFFYR</sequence>
<gene>
    <name evidence="20" type="ORF">HAND1043_LOCUS16933</name>
</gene>
<dbReference type="GO" id="GO:0006890">
    <property type="term" value="P:retrograde vesicle-mediated transport, Golgi to endoplasmic reticulum"/>
    <property type="evidence" value="ECO:0007669"/>
    <property type="project" value="InterPro"/>
</dbReference>
<keyword evidence="6" id="KW-0256">Endoplasmic reticulum</keyword>
<dbReference type="InterPro" id="IPR001388">
    <property type="entry name" value="Synaptobrevin-like"/>
</dbReference>
<keyword evidence="7" id="KW-0931">ER-Golgi transport</keyword>
<feature type="domain" description="V-SNARE coiled-coil homology" evidence="19">
    <location>
        <begin position="146"/>
        <end position="206"/>
    </location>
</feature>
<evidence type="ECO:0000256" key="9">
    <source>
        <dbReference type="ARBA" id="ARBA00022989"/>
    </source>
</evidence>
<feature type="domain" description="Longin" evidence="18">
    <location>
        <begin position="5"/>
        <end position="130"/>
    </location>
</feature>
<evidence type="ECO:0000256" key="2">
    <source>
        <dbReference type="ARBA" id="ARBA00004394"/>
    </source>
</evidence>
<dbReference type="SMART" id="SM01270">
    <property type="entry name" value="Longin"/>
    <property type="match status" value="1"/>
</dbReference>
<evidence type="ECO:0000313" key="20">
    <source>
        <dbReference type="EMBL" id="CAD8750429.1"/>
    </source>
</evidence>
<comment type="subcellular location">
    <subcellularLocation>
        <location evidence="1">Endoplasmic reticulum membrane</location>
        <topology evidence="1">Single-pass type IV membrane protein</topology>
    </subcellularLocation>
    <subcellularLocation>
        <location evidence="13">Endoplasmic reticulum-Golgi intermediate compartment membrane</location>
    </subcellularLocation>
    <subcellularLocation>
        <location evidence="2">Golgi apparatus membrane</location>
    </subcellularLocation>
</comment>
<name>A0A6T8N309_HEMAN</name>
<dbReference type="InterPro" id="IPR011012">
    <property type="entry name" value="Longin-like_dom_sf"/>
</dbReference>
<evidence type="ECO:0000256" key="4">
    <source>
        <dbReference type="ARBA" id="ARBA00022448"/>
    </source>
</evidence>
<dbReference type="Pfam" id="PF13774">
    <property type="entry name" value="Longin"/>
    <property type="match status" value="1"/>
</dbReference>
<dbReference type="PROSITE" id="PS50892">
    <property type="entry name" value="V_SNARE"/>
    <property type="match status" value="1"/>
</dbReference>
<dbReference type="GO" id="GO:0005789">
    <property type="term" value="C:endoplasmic reticulum membrane"/>
    <property type="evidence" value="ECO:0007669"/>
    <property type="project" value="UniProtKB-SubCell"/>
</dbReference>
<evidence type="ECO:0000256" key="8">
    <source>
        <dbReference type="ARBA" id="ARBA00022927"/>
    </source>
</evidence>
<dbReference type="GO" id="GO:0033116">
    <property type="term" value="C:endoplasmic reticulum-Golgi intermediate compartment membrane"/>
    <property type="evidence" value="ECO:0007669"/>
    <property type="project" value="UniProtKB-SubCell"/>
</dbReference>
<feature type="transmembrane region" description="Helical" evidence="17">
    <location>
        <begin position="208"/>
        <end position="226"/>
    </location>
</feature>
<dbReference type="GO" id="GO:0015031">
    <property type="term" value="P:protein transport"/>
    <property type="evidence" value="ECO:0007669"/>
    <property type="project" value="UniProtKB-KW"/>
</dbReference>
<evidence type="ECO:0000259" key="19">
    <source>
        <dbReference type="PROSITE" id="PS50892"/>
    </source>
</evidence>
<evidence type="ECO:0000256" key="17">
    <source>
        <dbReference type="SAM" id="Phobius"/>
    </source>
</evidence>
<evidence type="ECO:0000256" key="12">
    <source>
        <dbReference type="ARBA" id="ARBA00023136"/>
    </source>
</evidence>
<keyword evidence="11 16" id="KW-0175">Coiled coil</keyword>
<dbReference type="SUPFAM" id="SSF58038">
    <property type="entry name" value="SNARE fusion complex"/>
    <property type="match status" value="1"/>
</dbReference>
<evidence type="ECO:0000256" key="3">
    <source>
        <dbReference type="ARBA" id="ARBA00008025"/>
    </source>
</evidence>
<dbReference type="EMBL" id="HBFK01027794">
    <property type="protein sequence ID" value="CAD8750429.1"/>
    <property type="molecule type" value="Transcribed_RNA"/>
</dbReference>
<dbReference type="AlphaFoldDB" id="A0A6T8N309"/>
<dbReference type="SUPFAM" id="SSF64356">
    <property type="entry name" value="SNARE-like"/>
    <property type="match status" value="1"/>
</dbReference>